<feature type="binding site" evidence="6">
    <location>
        <position position="203"/>
    </location>
    <ligand>
        <name>NAD(+)</name>
        <dbReference type="ChEBI" id="CHEBI:57540"/>
    </ligand>
</feature>
<dbReference type="AlphaFoldDB" id="A0A7X3K7U0"/>
<feature type="disulfide bond" description="Redox-active" evidence="7">
    <location>
        <begin position="45"/>
        <end position="50"/>
    </location>
</feature>
<keyword evidence="3 6" id="KW-0274">FAD</keyword>
<evidence type="ECO:0000313" key="11">
    <source>
        <dbReference type="Proteomes" id="UP000443353"/>
    </source>
</evidence>
<feature type="binding site" evidence="6">
    <location>
        <position position="54"/>
    </location>
    <ligand>
        <name>FAD</name>
        <dbReference type="ChEBI" id="CHEBI:57692"/>
    </ligand>
</feature>
<keyword evidence="6" id="KW-0520">NAD</keyword>
<evidence type="ECO:0000259" key="8">
    <source>
        <dbReference type="Pfam" id="PF02852"/>
    </source>
</evidence>
<proteinExistence type="inferred from homology"/>
<dbReference type="Pfam" id="PF02852">
    <property type="entry name" value="Pyr_redox_dim"/>
    <property type="match status" value="1"/>
</dbReference>
<protein>
    <submittedName>
        <fullName evidence="10">FAD-containing oxidoreductase</fullName>
    </submittedName>
</protein>
<evidence type="ECO:0000259" key="9">
    <source>
        <dbReference type="Pfam" id="PF07992"/>
    </source>
</evidence>
<name>A0A7X3K7U0_9BURK</name>
<evidence type="ECO:0000256" key="4">
    <source>
        <dbReference type="ARBA" id="ARBA00023002"/>
    </source>
</evidence>
<evidence type="ECO:0000256" key="6">
    <source>
        <dbReference type="PIRSR" id="PIRSR000350-3"/>
    </source>
</evidence>
<evidence type="ECO:0000313" key="10">
    <source>
        <dbReference type="EMBL" id="MVW61173.1"/>
    </source>
</evidence>
<dbReference type="RefSeq" id="WP_160409374.1">
    <property type="nucleotide sequence ID" value="NZ_WSES01000004.1"/>
</dbReference>
<reference evidence="10 11" key="1">
    <citation type="submission" date="2019-12" db="EMBL/GenBank/DDBJ databases">
        <authorList>
            <person name="Li C."/>
            <person name="Zhao J."/>
        </authorList>
    </citation>
    <scope>NUCLEOTIDE SEQUENCE [LARGE SCALE GENOMIC DNA]</scope>
    <source>
        <strain evidence="10 11">NEAU-DD11</strain>
    </source>
</reference>
<dbReference type="FunFam" id="3.30.390.30:FF:000001">
    <property type="entry name" value="Dihydrolipoyl dehydrogenase"/>
    <property type="match status" value="1"/>
</dbReference>
<sequence>MPAVTERFDAVIIGAGQAASALANRLGTAGMTVAVIERRAVGGTCVNVGCTPTKAMVASARVARLAARAGEYGVTIPGTPVVDMAAVNDRTRAIVDKSRAGLERWIAGLPGCTLIHGHARFESARTVRVGDRLLEADKIFIDVGGRASASNIEGLGDVDWLSSSDMVTLRELPRHLVVIGGSYIGLEFAQMFRRFGSQVTVVERGARLMPREDSDVSDEIRAILEAEGIVFKLDAECIQVRPHPEGGAVITHGGKEQTVGSHILVAAGRVPNTDDLGLDKAGVRTGPHGHIEVDEQLRTNVPGIWALGDCNGRGAFTHTAYNDYEIVAANLLDGESRSVNDRIPVYALYIDPPLGRVGMTEEQALAQGRTVRVGKRPMARVGRAVEKGESQGSMRIVADAQTDEILGAAILGPGGDEAVHMVLAAMAAGMTSRQLTHVVAIHPTVSELIPTIAGELDAPHAGGG</sequence>
<dbReference type="GO" id="GO:0003955">
    <property type="term" value="F:NAD(P)H dehydrogenase (quinone) activity"/>
    <property type="evidence" value="ECO:0007669"/>
    <property type="project" value="TreeGrafter"/>
</dbReference>
<feature type="binding site" evidence="6">
    <location>
        <position position="268"/>
    </location>
    <ligand>
        <name>NAD(+)</name>
        <dbReference type="ChEBI" id="CHEBI:57540"/>
    </ligand>
</feature>
<evidence type="ECO:0000256" key="3">
    <source>
        <dbReference type="ARBA" id="ARBA00022827"/>
    </source>
</evidence>
<dbReference type="Gene3D" id="3.30.390.30">
    <property type="match status" value="1"/>
</dbReference>
<dbReference type="EMBL" id="WSES01000004">
    <property type="protein sequence ID" value="MVW61173.1"/>
    <property type="molecule type" value="Genomic_DNA"/>
</dbReference>
<evidence type="ECO:0000256" key="2">
    <source>
        <dbReference type="ARBA" id="ARBA00022630"/>
    </source>
</evidence>
<dbReference type="GO" id="GO:0050660">
    <property type="term" value="F:flavin adenine dinucleotide binding"/>
    <property type="evidence" value="ECO:0007669"/>
    <property type="project" value="TreeGrafter"/>
</dbReference>
<comment type="cofactor">
    <cofactor evidence="6">
        <name>FAD</name>
        <dbReference type="ChEBI" id="CHEBI:57692"/>
    </cofactor>
    <text evidence="6">Binds 1 FAD per subunit.</text>
</comment>
<dbReference type="Proteomes" id="UP000443353">
    <property type="component" value="Unassembled WGS sequence"/>
</dbReference>
<comment type="caution">
    <text evidence="10">The sequence shown here is derived from an EMBL/GenBank/DDBJ whole genome shotgun (WGS) entry which is preliminary data.</text>
</comment>
<keyword evidence="2" id="KW-0285">Flavoprotein</keyword>
<dbReference type="PRINTS" id="PR00411">
    <property type="entry name" value="PNDRDTASEI"/>
</dbReference>
<dbReference type="PANTHER" id="PTHR43014">
    <property type="entry name" value="MERCURIC REDUCTASE"/>
    <property type="match status" value="1"/>
</dbReference>
<keyword evidence="11" id="KW-1185">Reference proteome</keyword>
<evidence type="ECO:0000256" key="5">
    <source>
        <dbReference type="PIRSR" id="PIRSR000350-2"/>
    </source>
</evidence>
<dbReference type="InterPro" id="IPR036188">
    <property type="entry name" value="FAD/NAD-bd_sf"/>
</dbReference>
<feature type="domain" description="Pyridine nucleotide-disulphide oxidoreductase dimerisation" evidence="8">
    <location>
        <begin position="347"/>
        <end position="450"/>
    </location>
</feature>
<gene>
    <name evidence="10" type="ORF">GPY61_14665</name>
</gene>
<dbReference type="PRINTS" id="PR00368">
    <property type="entry name" value="FADPNR"/>
</dbReference>
<dbReference type="InterPro" id="IPR023753">
    <property type="entry name" value="FAD/NAD-binding_dom"/>
</dbReference>
<feature type="domain" description="FAD/NAD(P)-binding" evidence="9">
    <location>
        <begin position="9"/>
        <end position="322"/>
    </location>
</feature>
<feature type="active site" description="Proton acceptor" evidence="5">
    <location>
        <position position="442"/>
    </location>
</feature>
<dbReference type="InterPro" id="IPR001100">
    <property type="entry name" value="Pyr_nuc-diS_OxRdtase"/>
</dbReference>
<accession>A0A7X3K7U0</accession>
<keyword evidence="4" id="KW-0560">Oxidoreductase</keyword>
<feature type="binding site" evidence="6">
    <location>
        <position position="309"/>
    </location>
    <ligand>
        <name>FAD</name>
        <dbReference type="ChEBI" id="CHEBI:57692"/>
    </ligand>
</feature>
<evidence type="ECO:0000256" key="7">
    <source>
        <dbReference type="PIRSR" id="PIRSR000350-4"/>
    </source>
</evidence>
<dbReference type="InterPro" id="IPR004099">
    <property type="entry name" value="Pyr_nucl-diS_OxRdtase_dimer"/>
</dbReference>
<keyword evidence="6" id="KW-0547">Nucleotide-binding</keyword>
<organism evidence="10 11">
    <name type="scientific">Massilia cellulosiltytica</name>
    <dbReference type="NCBI Taxonomy" id="2683234"/>
    <lineage>
        <taxon>Bacteria</taxon>
        <taxon>Pseudomonadati</taxon>
        <taxon>Pseudomonadota</taxon>
        <taxon>Betaproteobacteria</taxon>
        <taxon>Burkholderiales</taxon>
        <taxon>Oxalobacteraceae</taxon>
        <taxon>Telluria group</taxon>
        <taxon>Massilia</taxon>
    </lineage>
</organism>
<evidence type="ECO:0000256" key="1">
    <source>
        <dbReference type="ARBA" id="ARBA00007532"/>
    </source>
</evidence>
<dbReference type="PANTHER" id="PTHR43014:SF2">
    <property type="entry name" value="MERCURIC REDUCTASE"/>
    <property type="match status" value="1"/>
</dbReference>
<comment type="similarity">
    <text evidence="1">Belongs to the class-I pyridine nucleotide-disulfide oxidoreductase family.</text>
</comment>
<dbReference type="SUPFAM" id="SSF51905">
    <property type="entry name" value="FAD/NAD(P)-binding domain"/>
    <property type="match status" value="1"/>
</dbReference>
<dbReference type="PIRSF" id="PIRSF000350">
    <property type="entry name" value="Mercury_reductase_MerA"/>
    <property type="match status" value="1"/>
</dbReference>
<dbReference type="Pfam" id="PF07992">
    <property type="entry name" value="Pyr_redox_2"/>
    <property type="match status" value="1"/>
</dbReference>
<dbReference type="Gene3D" id="3.50.50.60">
    <property type="entry name" value="FAD/NAD(P)-binding domain"/>
    <property type="match status" value="2"/>
</dbReference>
<dbReference type="NCBIfam" id="NF004992">
    <property type="entry name" value="PRK06370.1-4"/>
    <property type="match status" value="1"/>
</dbReference>
<feature type="binding site" evidence="6">
    <location>
        <begin position="180"/>
        <end position="187"/>
    </location>
    <ligand>
        <name>NAD(+)</name>
        <dbReference type="ChEBI" id="CHEBI:57540"/>
    </ligand>
</feature>
<dbReference type="InterPro" id="IPR016156">
    <property type="entry name" value="FAD/NAD-linked_Rdtase_dimer_sf"/>
</dbReference>
<dbReference type="SUPFAM" id="SSF55424">
    <property type="entry name" value="FAD/NAD-linked reductases, dimerisation (C-terminal) domain"/>
    <property type="match status" value="1"/>
</dbReference>